<accession>A0A8J1U5W1</accession>
<protein>
    <submittedName>
        <fullName evidence="1">Uncharacterized protein</fullName>
    </submittedName>
</protein>
<dbReference type="GO" id="GO:0046404">
    <property type="term" value="F:ATP-dependent polydeoxyribonucleotide 5'-hydroxyl-kinase activity"/>
    <property type="evidence" value="ECO:0007669"/>
    <property type="project" value="TreeGrafter"/>
</dbReference>
<comment type="caution">
    <text evidence="1">The sequence shown here is derived from an EMBL/GenBank/DDBJ whole genome shotgun (WGS) entry which is preliminary data.</text>
</comment>
<dbReference type="NCBIfam" id="TIGR01664">
    <property type="entry name" value="DNA-3'-Pase"/>
    <property type="match status" value="1"/>
</dbReference>
<dbReference type="SUPFAM" id="SSF56784">
    <property type="entry name" value="HAD-like"/>
    <property type="match status" value="1"/>
</dbReference>
<name>A0A8J1U5W1_OWEFU</name>
<dbReference type="InterPro" id="IPR013954">
    <property type="entry name" value="PNK3P"/>
</dbReference>
<organism evidence="1 2">
    <name type="scientific">Owenia fusiformis</name>
    <name type="common">Polychaete worm</name>
    <dbReference type="NCBI Taxonomy" id="6347"/>
    <lineage>
        <taxon>Eukaryota</taxon>
        <taxon>Metazoa</taxon>
        <taxon>Spiralia</taxon>
        <taxon>Lophotrochozoa</taxon>
        <taxon>Annelida</taxon>
        <taxon>Polychaeta</taxon>
        <taxon>Sedentaria</taxon>
        <taxon>Canalipalpata</taxon>
        <taxon>Sabellida</taxon>
        <taxon>Oweniida</taxon>
        <taxon>Oweniidae</taxon>
        <taxon>Owenia</taxon>
    </lineage>
</organism>
<dbReference type="InterPro" id="IPR036412">
    <property type="entry name" value="HAD-like_sf"/>
</dbReference>
<dbReference type="NCBIfam" id="TIGR01662">
    <property type="entry name" value="HAD-SF-IIIA"/>
    <property type="match status" value="1"/>
</dbReference>
<dbReference type="PANTHER" id="PTHR12083">
    <property type="entry name" value="BIFUNCTIONAL POLYNUCLEOTIDE PHOSPHATASE/KINASE"/>
    <property type="match status" value="1"/>
</dbReference>
<dbReference type="AlphaFoldDB" id="A0A8J1U5W1"/>
<gene>
    <name evidence="1" type="ORF">OFUS_LOCUS19384</name>
</gene>
<dbReference type="InterPro" id="IPR006549">
    <property type="entry name" value="HAD-SF_hydro_IIIA"/>
</dbReference>
<reference evidence="1" key="1">
    <citation type="submission" date="2022-03" db="EMBL/GenBank/DDBJ databases">
        <authorList>
            <person name="Martin C."/>
        </authorList>
    </citation>
    <scope>NUCLEOTIDE SEQUENCE</scope>
</reference>
<evidence type="ECO:0000313" key="1">
    <source>
        <dbReference type="EMBL" id="CAH1794739.1"/>
    </source>
</evidence>
<dbReference type="PANTHER" id="PTHR12083:SF9">
    <property type="entry name" value="BIFUNCTIONAL POLYNUCLEOTIDE PHOSPHATASE_KINASE"/>
    <property type="match status" value="1"/>
</dbReference>
<dbReference type="OrthoDB" id="19045at2759"/>
<dbReference type="GO" id="GO:0006281">
    <property type="term" value="P:DNA repair"/>
    <property type="evidence" value="ECO:0007669"/>
    <property type="project" value="TreeGrafter"/>
</dbReference>
<proteinExistence type="predicted"/>
<dbReference type="Proteomes" id="UP000749559">
    <property type="component" value="Unassembled WGS sequence"/>
</dbReference>
<dbReference type="Pfam" id="PF08645">
    <property type="entry name" value="PNK3P"/>
    <property type="match status" value="1"/>
</dbReference>
<keyword evidence="2" id="KW-1185">Reference proteome</keyword>
<dbReference type="Gene3D" id="3.40.50.1000">
    <property type="entry name" value="HAD superfamily/HAD-like"/>
    <property type="match status" value="1"/>
</dbReference>
<dbReference type="InterPro" id="IPR023214">
    <property type="entry name" value="HAD_sf"/>
</dbReference>
<dbReference type="GO" id="GO:0003690">
    <property type="term" value="F:double-stranded DNA binding"/>
    <property type="evidence" value="ECO:0007669"/>
    <property type="project" value="TreeGrafter"/>
</dbReference>
<sequence>MPPNKDHVNPEKCTKDCSTEISVDPSLKWRDFNQKHKRSDGSEIPSCIFSSTMENDNRNMTVNSSLKIAAFDWDWTLIKTVDGRLFDDSESTAEVTWLYDCIPHKLRQLYKDGFTIAIFSNQPGIEKRTTTIEEVKQRIDDVINSLGVPVNVFISTGYNACRKPSPDMWKIFLEHFTSSVSQVDMKESFFVGDSAGRLADWSPGKPADFHCGDRQFAANVGIDFHTPEEFFLQEDSAPFQWEKV</sequence>
<dbReference type="InterPro" id="IPR006551">
    <property type="entry name" value="Polynucleotide_phosphatase"/>
</dbReference>
<evidence type="ECO:0000313" key="2">
    <source>
        <dbReference type="Proteomes" id="UP000749559"/>
    </source>
</evidence>
<dbReference type="GO" id="GO:0046403">
    <property type="term" value="F:polynucleotide 3'-phosphatase activity"/>
    <property type="evidence" value="ECO:0007669"/>
    <property type="project" value="TreeGrafter"/>
</dbReference>
<dbReference type="EMBL" id="CAIIXF020000009">
    <property type="protein sequence ID" value="CAH1794739.1"/>
    <property type="molecule type" value="Genomic_DNA"/>
</dbReference>